<comment type="caution">
    <text evidence="1">The sequence shown here is derived from an EMBL/GenBank/DDBJ whole genome shotgun (WGS) entry which is preliminary data.</text>
</comment>
<dbReference type="Proteomes" id="UP000051084">
    <property type="component" value="Unassembled WGS sequence"/>
</dbReference>
<proteinExistence type="predicted"/>
<accession>A0A0R1UG11</accession>
<sequence length="95" mass="10371">MELLSTILTAILVAIVGAIGGYLNRNDKARTIALTLDLLAKDPVVSVEKLSSAKIMDGKTQALKAWNILEHEIDQLSFTDVQLEQISNAIEHAWA</sequence>
<organism evidence="1 2">
    <name type="scientific">Limosilactobacillus equigenerosi DSM 18793 = JCM 14505</name>
    <dbReference type="NCBI Taxonomy" id="1423742"/>
    <lineage>
        <taxon>Bacteria</taxon>
        <taxon>Bacillati</taxon>
        <taxon>Bacillota</taxon>
        <taxon>Bacilli</taxon>
        <taxon>Lactobacillales</taxon>
        <taxon>Lactobacillaceae</taxon>
        <taxon>Limosilactobacillus</taxon>
    </lineage>
</organism>
<keyword evidence="2" id="KW-1185">Reference proteome</keyword>
<dbReference type="PATRIC" id="fig|1423742.4.peg.373"/>
<reference evidence="1 2" key="1">
    <citation type="journal article" date="2015" name="Genome Announc.">
        <title>Expanding the biotechnology potential of lactobacilli through comparative genomics of 213 strains and associated genera.</title>
        <authorList>
            <person name="Sun Z."/>
            <person name="Harris H.M."/>
            <person name="McCann A."/>
            <person name="Guo C."/>
            <person name="Argimon S."/>
            <person name="Zhang W."/>
            <person name="Yang X."/>
            <person name="Jeffery I.B."/>
            <person name="Cooney J.C."/>
            <person name="Kagawa T.F."/>
            <person name="Liu W."/>
            <person name="Song Y."/>
            <person name="Salvetti E."/>
            <person name="Wrobel A."/>
            <person name="Rasinkangas P."/>
            <person name="Parkhill J."/>
            <person name="Rea M.C."/>
            <person name="O'Sullivan O."/>
            <person name="Ritari J."/>
            <person name="Douillard F.P."/>
            <person name="Paul Ross R."/>
            <person name="Yang R."/>
            <person name="Briner A.E."/>
            <person name="Felis G.E."/>
            <person name="de Vos W.M."/>
            <person name="Barrangou R."/>
            <person name="Klaenhammer T.R."/>
            <person name="Caufield P.W."/>
            <person name="Cui Y."/>
            <person name="Zhang H."/>
            <person name="O'Toole P.W."/>
        </authorList>
    </citation>
    <scope>NUCLEOTIDE SEQUENCE [LARGE SCALE GENOMIC DNA]</scope>
    <source>
        <strain evidence="1 2">DSM 18793</strain>
    </source>
</reference>
<dbReference type="RefSeq" id="WP_054653739.1">
    <property type="nucleotide sequence ID" value="NZ_AZGC01000057.1"/>
</dbReference>
<name>A0A0R1UG11_9LACO</name>
<dbReference type="AlphaFoldDB" id="A0A0R1UG11"/>
<dbReference type="EMBL" id="AZGC01000057">
    <property type="protein sequence ID" value="KRL92311.1"/>
    <property type="molecule type" value="Genomic_DNA"/>
</dbReference>
<protein>
    <submittedName>
        <fullName evidence="1">Uncharacterized protein</fullName>
    </submittedName>
</protein>
<gene>
    <name evidence="1" type="ORF">FC21_GL000357</name>
</gene>
<evidence type="ECO:0000313" key="1">
    <source>
        <dbReference type="EMBL" id="KRL92311.1"/>
    </source>
</evidence>
<evidence type="ECO:0000313" key="2">
    <source>
        <dbReference type="Proteomes" id="UP000051084"/>
    </source>
</evidence>